<reference evidence="1 2" key="1">
    <citation type="journal article" date="2019" name="Genome Biol. Evol.">
        <title>Insights into the evolution of the New World diploid cottons (Gossypium, subgenus Houzingenia) based on genome sequencing.</title>
        <authorList>
            <person name="Grover C.E."/>
            <person name="Arick M.A. 2nd"/>
            <person name="Thrash A."/>
            <person name="Conover J.L."/>
            <person name="Sanders W.S."/>
            <person name="Peterson D.G."/>
            <person name="Frelichowski J.E."/>
            <person name="Scheffler J.A."/>
            <person name="Scheffler B.E."/>
            <person name="Wendel J.F."/>
        </authorList>
    </citation>
    <scope>NUCLEOTIDE SEQUENCE [LARGE SCALE GENOMIC DNA]</scope>
    <source>
        <strain evidence="1">5</strain>
        <tissue evidence="1">Leaf</tissue>
    </source>
</reference>
<proteinExistence type="predicted"/>
<evidence type="ECO:0000313" key="2">
    <source>
        <dbReference type="Proteomes" id="UP000593579"/>
    </source>
</evidence>
<name>A0A7J9BHD9_GOSGO</name>
<dbReference type="AlphaFoldDB" id="A0A7J9BHD9"/>
<sequence>MEEELANLYIIDGEEEPFQIQGEVHDLPLGLMSESMAWKFGIFLETFLDYDAKMVVSEMKRFTRIKARLDVWLLLKHKKKIALEHEESFWPVRVTVEPSKITFGWDISLKALWRIAPLIASQWLREPGVSTSQSLDKERREIMRLTIWEPAINTVGPNDTRLMELGSDVEDSPFSFFDNKNKQRTIGEIPIASANVDSV</sequence>
<dbReference type="Proteomes" id="UP000593579">
    <property type="component" value="Unassembled WGS sequence"/>
</dbReference>
<keyword evidence="2" id="KW-1185">Reference proteome</keyword>
<evidence type="ECO:0000313" key="1">
    <source>
        <dbReference type="EMBL" id="MBA0735607.1"/>
    </source>
</evidence>
<dbReference type="EMBL" id="JABEZY010000003">
    <property type="protein sequence ID" value="MBA0735607.1"/>
    <property type="molecule type" value="Genomic_DNA"/>
</dbReference>
<comment type="caution">
    <text evidence="1">The sequence shown here is derived from an EMBL/GenBank/DDBJ whole genome shotgun (WGS) entry which is preliminary data.</text>
</comment>
<gene>
    <name evidence="1" type="ORF">Gogos_019442</name>
</gene>
<dbReference type="OrthoDB" id="10340880at2759"/>
<accession>A0A7J9BHD9</accession>
<organism evidence="1 2">
    <name type="scientific">Gossypium gossypioides</name>
    <name type="common">Mexican cotton</name>
    <name type="synonym">Selera gossypioides</name>
    <dbReference type="NCBI Taxonomy" id="34282"/>
    <lineage>
        <taxon>Eukaryota</taxon>
        <taxon>Viridiplantae</taxon>
        <taxon>Streptophyta</taxon>
        <taxon>Embryophyta</taxon>
        <taxon>Tracheophyta</taxon>
        <taxon>Spermatophyta</taxon>
        <taxon>Magnoliopsida</taxon>
        <taxon>eudicotyledons</taxon>
        <taxon>Gunneridae</taxon>
        <taxon>Pentapetalae</taxon>
        <taxon>rosids</taxon>
        <taxon>malvids</taxon>
        <taxon>Malvales</taxon>
        <taxon>Malvaceae</taxon>
        <taxon>Malvoideae</taxon>
        <taxon>Gossypium</taxon>
    </lineage>
</organism>
<evidence type="ECO:0008006" key="3">
    <source>
        <dbReference type="Google" id="ProtNLM"/>
    </source>
</evidence>
<protein>
    <recommendedName>
        <fullName evidence="3">DUF4283 domain-containing protein</fullName>
    </recommendedName>
</protein>